<dbReference type="Proteomes" id="UP000295741">
    <property type="component" value="Unassembled WGS sequence"/>
</dbReference>
<gene>
    <name evidence="1" type="ORF">BC659_0228</name>
</gene>
<reference evidence="1 2" key="1">
    <citation type="submission" date="2019-03" db="EMBL/GenBank/DDBJ databases">
        <title>Genomic Encyclopedia of Archaeal and Bacterial Type Strains, Phase II (KMG-II): from individual species to whole genera.</title>
        <authorList>
            <person name="Goeker M."/>
        </authorList>
    </citation>
    <scope>NUCLEOTIDE SEQUENCE [LARGE SCALE GENOMIC DNA]</scope>
    <source>
        <strain evidence="1 2">DSM 28323</strain>
    </source>
</reference>
<protein>
    <recommendedName>
        <fullName evidence="3">Carboxypeptidase family protein</fullName>
    </recommendedName>
</protein>
<dbReference type="AlphaFoldDB" id="A0A4R6J1M8"/>
<dbReference type="PROSITE" id="PS51257">
    <property type="entry name" value="PROKAR_LIPOPROTEIN"/>
    <property type="match status" value="1"/>
</dbReference>
<dbReference type="Gene3D" id="2.60.40.1120">
    <property type="entry name" value="Carboxypeptidase-like, regulatory domain"/>
    <property type="match status" value="1"/>
</dbReference>
<dbReference type="SUPFAM" id="SSF117074">
    <property type="entry name" value="Hypothetical protein PA1324"/>
    <property type="match status" value="1"/>
</dbReference>
<evidence type="ECO:0008006" key="3">
    <source>
        <dbReference type="Google" id="ProtNLM"/>
    </source>
</evidence>
<sequence>MKNYFILCLVMAGMACNSIKQADRLANKQQERIVYPETVFDSVAAKKLIAYGNATIKGLVYVKTNKLALVGGKQYGSNVVVTLFPVTNYLMDWHKLREKREDKRTKVYLSEIAARFRIEAKTDAYGRFTFGQLKPGKYFIQTFMTTTQNYTSDVEVGTNSYGTKYYQKQRYSKSKNHRLEQFVEIKADGEIVEVTLK</sequence>
<dbReference type="EMBL" id="SNWP01000010">
    <property type="protein sequence ID" value="TDO28166.1"/>
    <property type="molecule type" value="Genomic_DNA"/>
</dbReference>
<evidence type="ECO:0000313" key="2">
    <source>
        <dbReference type="Proteomes" id="UP000295741"/>
    </source>
</evidence>
<evidence type="ECO:0000313" key="1">
    <source>
        <dbReference type="EMBL" id="TDO28166.1"/>
    </source>
</evidence>
<comment type="caution">
    <text evidence="1">The sequence shown here is derived from an EMBL/GenBank/DDBJ whole genome shotgun (WGS) entry which is preliminary data.</text>
</comment>
<dbReference type="RefSeq" id="WP_133472726.1">
    <property type="nucleotide sequence ID" value="NZ_SNWP01000010.1"/>
</dbReference>
<keyword evidence="2" id="KW-1185">Reference proteome</keyword>
<proteinExistence type="predicted"/>
<organism evidence="1 2">
    <name type="scientific">Sediminibacterium goheungense</name>
    <dbReference type="NCBI Taxonomy" id="1086393"/>
    <lineage>
        <taxon>Bacteria</taxon>
        <taxon>Pseudomonadati</taxon>
        <taxon>Bacteroidota</taxon>
        <taxon>Chitinophagia</taxon>
        <taxon>Chitinophagales</taxon>
        <taxon>Chitinophagaceae</taxon>
        <taxon>Sediminibacterium</taxon>
    </lineage>
</organism>
<accession>A0A4R6J1M8</accession>
<dbReference type="OrthoDB" id="6058208at2"/>
<name>A0A4R6J1M8_9BACT</name>